<protein>
    <recommendedName>
        <fullName evidence="1">Dynamin N-terminal domain-containing protein</fullName>
    </recommendedName>
</protein>
<proteinExistence type="predicted"/>
<dbReference type="PANTHER" id="PTHR26392">
    <property type="entry name" value="MITOGEN-ACTIVATED PROTEIN KINASE KINASE KINASE 7-RELATED"/>
    <property type="match status" value="1"/>
</dbReference>
<organism evidence="2 3">
    <name type="scientific">Porites lobata</name>
    <dbReference type="NCBI Taxonomy" id="104759"/>
    <lineage>
        <taxon>Eukaryota</taxon>
        <taxon>Metazoa</taxon>
        <taxon>Cnidaria</taxon>
        <taxon>Anthozoa</taxon>
        <taxon>Hexacorallia</taxon>
        <taxon>Scleractinia</taxon>
        <taxon>Fungiina</taxon>
        <taxon>Poritidae</taxon>
        <taxon>Porites</taxon>
    </lineage>
</organism>
<gene>
    <name evidence="2" type="ORF">PLOB_00013739</name>
</gene>
<accession>A0ABN8NGS8</accession>
<keyword evidence="3" id="KW-1185">Reference proteome</keyword>
<evidence type="ECO:0000259" key="1">
    <source>
        <dbReference type="Pfam" id="PF00350"/>
    </source>
</evidence>
<dbReference type="Pfam" id="PF00350">
    <property type="entry name" value="Dynamin_N"/>
    <property type="match status" value="1"/>
</dbReference>
<name>A0ABN8NGS8_9CNID</name>
<sequence>MGSNFKKIELFWPHSLLKKGIVIIDSPGVGESDIMDATVTHYLPQAFAFIYVINSANAGGIQKDRASILQKLLEEVRKVSLQCQGEVPVESALFVCNKWDQVPEKEADKVKNHVIKKL</sequence>
<feature type="domain" description="Dynamin N-terminal" evidence="1">
    <location>
        <begin position="6"/>
        <end position="74"/>
    </location>
</feature>
<evidence type="ECO:0000313" key="3">
    <source>
        <dbReference type="Proteomes" id="UP001159405"/>
    </source>
</evidence>
<comment type="caution">
    <text evidence="2">The sequence shown here is derived from an EMBL/GenBank/DDBJ whole genome shotgun (WGS) entry which is preliminary data.</text>
</comment>
<dbReference type="EMBL" id="CALNXK010000018">
    <property type="protein sequence ID" value="CAH3105551.1"/>
    <property type="molecule type" value="Genomic_DNA"/>
</dbReference>
<dbReference type="Proteomes" id="UP001159405">
    <property type="component" value="Unassembled WGS sequence"/>
</dbReference>
<dbReference type="SUPFAM" id="SSF52540">
    <property type="entry name" value="P-loop containing nucleoside triphosphate hydrolases"/>
    <property type="match status" value="1"/>
</dbReference>
<dbReference type="InterPro" id="IPR045063">
    <property type="entry name" value="Dynamin_N"/>
</dbReference>
<dbReference type="PANTHER" id="PTHR26392:SF92">
    <property type="entry name" value="PROTEIN KINASE DOMAIN-CONTAINING PROTEIN"/>
    <property type="match status" value="1"/>
</dbReference>
<dbReference type="Gene3D" id="3.40.50.300">
    <property type="entry name" value="P-loop containing nucleotide triphosphate hydrolases"/>
    <property type="match status" value="1"/>
</dbReference>
<dbReference type="InterPro" id="IPR027417">
    <property type="entry name" value="P-loop_NTPase"/>
</dbReference>
<reference evidence="2 3" key="1">
    <citation type="submission" date="2022-05" db="EMBL/GenBank/DDBJ databases">
        <authorList>
            <consortium name="Genoscope - CEA"/>
            <person name="William W."/>
        </authorList>
    </citation>
    <scope>NUCLEOTIDE SEQUENCE [LARGE SCALE GENOMIC DNA]</scope>
</reference>
<evidence type="ECO:0000313" key="2">
    <source>
        <dbReference type="EMBL" id="CAH3105551.1"/>
    </source>
</evidence>